<gene>
    <name evidence="1" type="ORF">CPOL0286_LOCUS16093</name>
</gene>
<reference evidence="1" key="1">
    <citation type="submission" date="2021-01" db="EMBL/GenBank/DDBJ databases">
        <authorList>
            <person name="Corre E."/>
            <person name="Pelletier E."/>
            <person name="Niang G."/>
            <person name="Scheremetjew M."/>
            <person name="Finn R."/>
            <person name="Kale V."/>
            <person name="Holt S."/>
            <person name="Cochrane G."/>
            <person name="Meng A."/>
            <person name="Brown T."/>
            <person name="Cohen L."/>
        </authorList>
    </citation>
    <scope>NUCLEOTIDE SEQUENCE</scope>
    <source>
        <strain evidence="1">UIO037</strain>
    </source>
</reference>
<dbReference type="AlphaFoldDB" id="A0A7S4N0Z3"/>
<sequence length="283" mass="30387">MDGDEKRRRDDDDTTDKATTCKLQRSSLDCLARVASCKTVCRAAEALALHDTVASLVHRPLTDEVVLAFAEYVALRPRWPGAHELHPLEATHGRVAIIDFTAQAPRDQSQGDALAGATGYGRDLPPRNSANVASARAAIEVVLSVLPAQLAKVAALDASELLASLRRHTGRRQFILRLELNLGDTCQKWHRDLNISRAIVTYCGPGTLVAHEEGVSREDGGAVVAVDACHVVQADAGDVLIMKGGLWEGAEGRGAAHRAPAIGPMPSCTTHRLMLKIDVSEDF</sequence>
<protein>
    <recommendedName>
        <fullName evidence="2">Fe2OG dioxygenase domain-containing protein</fullName>
    </recommendedName>
</protein>
<organism evidence="1">
    <name type="scientific">Prymnesium polylepis</name>
    <dbReference type="NCBI Taxonomy" id="72548"/>
    <lineage>
        <taxon>Eukaryota</taxon>
        <taxon>Haptista</taxon>
        <taxon>Haptophyta</taxon>
        <taxon>Prymnesiophyceae</taxon>
        <taxon>Prymnesiales</taxon>
        <taxon>Prymnesiaceae</taxon>
        <taxon>Prymnesium</taxon>
    </lineage>
</organism>
<evidence type="ECO:0000313" key="1">
    <source>
        <dbReference type="EMBL" id="CAE2258817.1"/>
    </source>
</evidence>
<proteinExistence type="predicted"/>
<dbReference type="Pfam" id="PF08856">
    <property type="entry name" value="DUF1826"/>
    <property type="match status" value="1"/>
</dbReference>
<dbReference type="EMBL" id="HBKO01035335">
    <property type="protein sequence ID" value="CAE2258817.1"/>
    <property type="molecule type" value="Transcribed_RNA"/>
</dbReference>
<accession>A0A7S4N0Z3</accession>
<evidence type="ECO:0008006" key="2">
    <source>
        <dbReference type="Google" id="ProtNLM"/>
    </source>
</evidence>
<dbReference type="InterPro" id="IPR014955">
    <property type="entry name" value="DUF1826"/>
</dbReference>
<name>A0A7S4N0Z3_9EUKA</name>